<dbReference type="GO" id="GO:0052621">
    <property type="term" value="F:diguanylate cyclase activity"/>
    <property type="evidence" value="ECO:0007669"/>
    <property type="project" value="UniProtKB-EC"/>
</dbReference>
<evidence type="ECO:0000313" key="5">
    <source>
        <dbReference type="EMBL" id="KIG19184.1"/>
    </source>
</evidence>
<protein>
    <recommendedName>
        <fullName evidence="1">diguanylate cyclase</fullName>
        <ecNumber evidence="1">2.7.7.65</ecNumber>
    </recommendedName>
</protein>
<dbReference type="EC" id="2.7.7.65" evidence="1"/>
<dbReference type="InterPro" id="IPR029787">
    <property type="entry name" value="Nucleotide_cyclase"/>
</dbReference>
<proteinExistence type="predicted"/>
<dbReference type="FunFam" id="3.30.70.270:FF:000001">
    <property type="entry name" value="Diguanylate cyclase domain protein"/>
    <property type="match status" value="1"/>
</dbReference>
<dbReference type="InterPro" id="IPR000160">
    <property type="entry name" value="GGDEF_dom"/>
</dbReference>
<feature type="transmembrane region" description="Helical" evidence="3">
    <location>
        <begin position="12"/>
        <end position="31"/>
    </location>
</feature>
<dbReference type="AlphaFoldDB" id="A0A0C1ZNX8"/>
<dbReference type="InterPro" id="IPR050469">
    <property type="entry name" value="Diguanylate_Cyclase"/>
</dbReference>
<dbReference type="SMART" id="SM00267">
    <property type="entry name" value="GGDEF"/>
    <property type="match status" value="1"/>
</dbReference>
<keyword evidence="3" id="KW-1133">Transmembrane helix</keyword>
<keyword evidence="3" id="KW-0472">Membrane</keyword>
<organism evidence="5 6">
    <name type="scientific">Enhygromyxa salina</name>
    <dbReference type="NCBI Taxonomy" id="215803"/>
    <lineage>
        <taxon>Bacteria</taxon>
        <taxon>Pseudomonadati</taxon>
        <taxon>Myxococcota</taxon>
        <taxon>Polyangia</taxon>
        <taxon>Nannocystales</taxon>
        <taxon>Nannocystaceae</taxon>
        <taxon>Enhygromyxa</taxon>
    </lineage>
</organism>
<keyword evidence="3" id="KW-0812">Transmembrane</keyword>
<evidence type="ECO:0000256" key="2">
    <source>
        <dbReference type="ARBA" id="ARBA00034247"/>
    </source>
</evidence>
<dbReference type="Pfam" id="PF00990">
    <property type="entry name" value="GGDEF"/>
    <property type="match status" value="1"/>
</dbReference>
<dbReference type="InterPro" id="IPR043128">
    <property type="entry name" value="Rev_trsase/Diguanyl_cyclase"/>
</dbReference>
<dbReference type="PANTHER" id="PTHR45138:SF9">
    <property type="entry name" value="DIGUANYLATE CYCLASE DGCM-RELATED"/>
    <property type="match status" value="1"/>
</dbReference>
<dbReference type="RefSeq" id="WP_052546346.1">
    <property type="nucleotide sequence ID" value="NZ_JMCC02000004.1"/>
</dbReference>
<dbReference type="EMBL" id="JMCC02000004">
    <property type="protein sequence ID" value="KIG19184.1"/>
    <property type="molecule type" value="Genomic_DNA"/>
</dbReference>
<dbReference type="CDD" id="cd01949">
    <property type="entry name" value="GGDEF"/>
    <property type="match status" value="1"/>
</dbReference>
<dbReference type="NCBIfam" id="TIGR00254">
    <property type="entry name" value="GGDEF"/>
    <property type="match status" value="1"/>
</dbReference>
<name>A0A0C1ZNX8_9BACT</name>
<evidence type="ECO:0000259" key="4">
    <source>
        <dbReference type="PROSITE" id="PS50887"/>
    </source>
</evidence>
<dbReference type="SUPFAM" id="SSF55073">
    <property type="entry name" value="Nucleotide cyclase"/>
    <property type="match status" value="1"/>
</dbReference>
<reference evidence="5 6" key="1">
    <citation type="submission" date="2014-12" db="EMBL/GenBank/DDBJ databases">
        <title>Genome assembly of Enhygromyxa salina DSM 15201.</title>
        <authorList>
            <person name="Sharma G."/>
            <person name="Subramanian S."/>
        </authorList>
    </citation>
    <scope>NUCLEOTIDE SEQUENCE [LARGE SCALE GENOMIC DNA]</scope>
    <source>
        <strain evidence="5 6">DSM 15201</strain>
    </source>
</reference>
<comment type="caution">
    <text evidence="5">The sequence shown here is derived from an EMBL/GenBank/DDBJ whole genome shotgun (WGS) entry which is preliminary data.</text>
</comment>
<dbReference type="PROSITE" id="PS50887">
    <property type="entry name" value="GGDEF"/>
    <property type="match status" value="1"/>
</dbReference>
<sequence length="281" mass="29445">MPSPPTSKGLALSPGPALVAGIGLTIGVCAADYLTGAELSFSIFYFLPIVLVTWCAGRSLGLFVASLSGGAWLVAEALGGMAYSADWILAFNTLTRLGVFVTLVLILSSLQDALRAASELARVDSLTGLSNSRAFHEAAEREIFRARRQAEALSVIYVDVDNFKAVNDQFGHSAGDALLVRIGQCLGQDLRATDVAARLGGDEFAVLLPGAGVEAAQLVVAKLDRALATIPAQTSYPIGFSIGVACFDTPPESADAMLHQADALMYEVKRAGKGEVRLASR</sequence>
<dbReference type="PANTHER" id="PTHR45138">
    <property type="entry name" value="REGULATORY COMPONENTS OF SENSORY TRANSDUCTION SYSTEM"/>
    <property type="match status" value="1"/>
</dbReference>
<feature type="transmembrane region" description="Helical" evidence="3">
    <location>
        <begin position="43"/>
        <end position="67"/>
    </location>
</feature>
<gene>
    <name evidence="5" type="ORF">DB30_04649</name>
</gene>
<evidence type="ECO:0000256" key="1">
    <source>
        <dbReference type="ARBA" id="ARBA00012528"/>
    </source>
</evidence>
<comment type="catalytic activity">
    <reaction evidence="2">
        <text>2 GTP = 3',3'-c-di-GMP + 2 diphosphate</text>
        <dbReference type="Rhea" id="RHEA:24898"/>
        <dbReference type="ChEBI" id="CHEBI:33019"/>
        <dbReference type="ChEBI" id="CHEBI:37565"/>
        <dbReference type="ChEBI" id="CHEBI:58805"/>
        <dbReference type="EC" id="2.7.7.65"/>
    </reaction>
</comment>
<dbReference type="Gene3D" id="3.30.70.270">
    <property type="match status" value="1"/>
</dbReference>
<evidence type="ECO:0000256" key="3">
    <source>
        <dbReference type="SAM" id="Phobius"/>
    </source>
</evidence>
<evidence type="ECO:0000313" key="6">
    <source>
        <dbReference type="Proteomes" id="UP000031599"/>
    </source>
</evidence>
<feature type="transmembrane region" description="Helical" evidence="3">
    <location>
        <begin position="87"/>
        <end position="107"/>
    </location>
</feature>
<feature type="domain" description="GGDEF" evidence="4">
    <location>
        <begin position="151"/>
        <end position="281"/>
    </location>
</feature>
<dbReference type="Proteomes" id="UP000031599">
    <property type="component" value="Unassembled WGS sequence"/>
</dbReference>
<accession>A0A0C1ZNX8</accession>